<evidence type="ECO:0000256" key="1">
    <source>
        <dbReference type="ARBA" id="ARBA00022729"/>
    </source>
</evidence>
<evidence type="ECO:0000256" key="2">
    <source>
        <dbReference type="ARBA" id="ARBA00023136"/>
    </source>
</evidence>
<evidence type="ECO:0000259" key="6">
    <source>
        <dbReference type="Pfam" id="PF13360"/>
    </source>
</evidence>
<dbReference type="Gene3D" id="2.130.10.10">
    <property type="entry name" value="YVTN repeat-like/Quinoprotein amine dehydrogenase"/>
    <property type="match status" value="1"/>
</dbReference>
<dbReference type="InterPro" id="IPR002372">
    <property type="entry name" value="PQQ_rpt_dom"/>
</dbReference>
<dbReference type="PROSITE" id="PS51257">
    <property type="entry name" value="PROKAR_LIPOPROTEIN"/>
    <property type="match status" value="1"/>
</dbReference>
<comment type="similarity">
    <text evidence="4">Belongs to the BamB family.</text>
</comment>
<evidence type="ECO:0000256" key="5">
    <source>
        <dbReference type="SAM" id="SignalP"/>
    </source>
</evidence>
<comment type="subunit">
    <text evidence="4">Part of the Bam complex.</text>
</comment>
<name>A0A4P9VKB7_9GAMM</name>
<dbReference type="SUPFAM" id="SSF50998">
    <property type="entry name" value="Quinoprotein alcohol dehydrogenase-like"/>
    <property type="match status" value="1"/>
</dbReference>
<proteinExistence type="inferred from homology"/>
<dbReference type="InterPro" id="IPR015943">
    <property type="entry name" value="WD40/YVTN_repeat-like_dom_sf"/>
</dbReference>
<dbReference type="HAMAP" id="MF_00923">
    <property type="entry name" value="OM_assembly_BamB"/>
    <property type="match status" value="1"/>
</dbReference>
<evidence type="ECO:0000313" key="7">
    <source>
        <dbReference type="EMBL" id="RDH42979.1"/>
    </source>
</evidence>
<dbReference type="AlphaFoldDB" id="A0A4P9VKB7"/>
<dbReference type="Proteomes" id="UP000257039">
    <property type="component" value="Unassembled WGS sequence"/>
</dbReference>
<dbReference type="PANTHER" id="PTHR34512">
    <property type="entry name" value="CELL SURFACE PROTEIN"/>
    <property type="match status" value="1"/>
</dbReference>
<keyword evidence="1 4" id="KW-0732">Signal</keyword>
<reference evidence="7 8" key="1">
    <citation type="submission" date="2017-04" db="EMBL/GenBank/DDBJ databases">
        <title>Draft genome sequence of Zooshikella ganghwensis VG4 isolated from Red Sea sediments.</title>
        <authorList>
            <person name="Rehman Z."/>
            <person name="Alam I."/>
            <person name="Kamau A."/>
            <person name="Bajic V."/>
            <person name="Leiknes T."/>
        </authorList>
    </citation>
    <scope>NUCLEOTIDE SEQUENCE [LARGE SCALE GENOMIC DNA]</scope>
    <source>
        <strain evidence="7 8">VG4</strain>
    </source>
</reference>
<dbReference type="GO" id="GO:0051205">
    <property type="term" value="P:protein insertion into membrane"/>
    <property type="evidence" value="ECO:0007669"/>
    <property type="project" value="UniProtKB-UniRule"/>
</dbReference>
<protein>
    <recommendedName>
        <fullName evidence="4">Outer membrane protein assembly factor BamB</fullName>
    </recommendedName>
</protein>
<comment type="subcellular location">
    <subcellularLocation>
        <location evidence="4">Cell outer membrane</location>
        <topology evidence="4">Lipid-anchor</topology>
    </subcellularLocation>
</comment>
<feature type="signal peptide" evidence="5">
    <location>
        <begin position="1"/>
        <end position="23"/>
    </location>
</feature>
<keyword evidence="2 4" id="KW-0472">Membrane</keyword>
<sequence length="394" mass="42629">MKRYIPKPLKISTVLSMAVILSACSIFDSEDEVVLEPKPLANFEETIKIDEVWSKQIGDGVDGHRYVKLVPAIDRGKLFVCDINGDVYSLNSDSGEENWSIELDEKVMGGVAAGYDKVFIGTQAGELVALSQADGSELWRAQLSSEILAPAATDGSVVVVHTKDDKLIALDINNGDQVWIYEGSQPILSLQGTSTPLIVSGAVFSGFADGEVKAFVADRGFQIWKQKVAIPKGRNELERMVDIDGPLLLNENKLYAVSYQGNAVAIDPRSGGILWQQEASSYGGLAQGFGNLYMSGTNGHVTALDQETGDTQWTQTELEYRKVTPPAAHSNYIAVGDYEGYVHFLSQLDGQFAGRIKVDGDGVEVAPQSDGVLLFVYGRGGELAALKVDLKDED</sequence>
<accession>A0A4P9VKB7</accession>
<dbReference type="GO" id="GO:0043165">
    <property type="term" value="P:Gram-negative-bacterium-type cell outer membrane assembly"/>
    <property type="evidence" value="ECO:0007669"/>
    <property type="project" value="UniProtKB-UniRule"/>
</dbReference>
<dbReference type="InterPro" id="IPR018391">
    <property type="entry name" value="PQQ_b-propeller_rpt"/>
</dbReference>
<dbReference type="Pfam" id="PF13360">
    <property type="entry name" value="PQQ_2"/>
    <property type="match status" value="1"/>
</dbReference>
<comment type="function">
    <text evidence="4">Part of the outer membrane protein assembly complex, which is involved in assembly and insertion of beta-barrel proteins into the outer membrane.</text>
</comment>
<keyword evidence="4" id="KW-0449">Lipoprotein</keyword>
<dbReference type="GO" id="GO:0009279">
    <property type="term" value="C:cell outer membrane"/>
    <property type="evidence" value="ECO:0007669"/>
    <property type="project" value="UniProtKB-SubCell"/>
</dbReference>
<evidence type="ECO:0000313" key="8">
    <source>
        <dbReference type="Proteomes" id="UP000257039"/>
    </source>
</evidence>
<evidence type="ECO:0000256" key="4">
    <source>
        <dbReference type="HAMAP-Rule" id="MF_00923"/>
    </source>
</evidence>
<dbReference type="NCBIfam" id="TIGR03300">
    <property type="entry name" value="assembly_YfgL"/>
    <property type="match status" value="1"/>
</dbReference>
<keyword evidence="4" id="KW-0564">Palmitate</keyword>
<keyword evidence="3 4" id="KW-0998">Cell outer membrane</keyword>
<feature type="domain" description="Pyrrolo-quinoline quinone repeat" evidence="6">
    <location>
        <begin position="84"/>
        <end position="315"/>
    </location>
</feature>
<evidence type="ECO:0000256" key="3">
    <source>
        <dbReference type="ARBA" id="ARBA00023237"/>
    </source>
</evidence>
<dbReference type="InterPro" id="IPR011047">
    <property type="entry name" value="Quinoprotein_ADH-like_sf"/>
</dbReference>
<gene>
    <name evidence="4 7" type="primary">bamB</name>
    <name evidence="7" type="ORF">B9G39_05660</name>
</gene>
<dbReference type="RefSeq" id="WP_094786388.1">
    <property type="nucleotide sequence ID" value="NZ_NDXW01000001.1"/>
</dbReference>
<dbReference type="InterPro" id="IPR017687">
    <property type="entry name" value="BamB"/>
</dbReference>
<dbReference type="SMART" id="SM00564">
    <property type="entry name" value="PQQ"/>
    <property type="match status" value="7"/>
</dbReference>
<organism evidence="7 8">
    <name type="scientific">Zooshikella ganghwensis</name>
    <dbReference type="NCBI Taxonomy" id="202772"/>
    <lineage>
        <taxon>Bacteria</taxon>
        <taxon>Pseudomonadati</taxon>
        <taxon>Pseudomonadota</taxon>
        <taxon>Gammaproteobacteria</taxon>
        <taxon>Oceanospirillales</taxon>
        <taxon>Zooshikellaceae</taxon>
        <taxon>Zooshikella</taxon>
    </lineage>
</organism>
<dbReference type="EMBL" id="NDXW01000001">
    <property type="protein sequence ID" value="RDH42979.1"/>
    <property type="molecule type" value="Genomic_DNA"/>
</dbReference>
<keyword evidence="8" id="KW-1185">Reference proteome</keyword>
<comment type="caution">
    <text evidence="7">The sequence shown here is derived from an EMBL/GenBank/DDBJ whole genome shotgun (WGS) entry which is preliminary data.</text>
</comment>
<dbReference type="PANTHER" id="PTHR34512:SF30">
    <property type="entry name" value="OUTER MEMBRANE PROTEIN ASSEMBLY FACTOR BAMB"/>
    <property type="match status" value="1"/>
</dbReference>
<feature type="chain" id="PRO_5021052185" description="Outer membrane protein assembly factor BamB" evidence="5">
    <location>
        <begin position="24"/>
        <end position="394"/>
    </location>
</feature>